<dbReference type="GO" id="GO:0002940">
    <property type="term" value="P:tRNA N2-guanine methylation"/>
    <property type="evidence" value="ECO:0007669"/>
    <property type="project" value="TreeGrafter"/>
</dbReference>
<dbReference type="AlphaFoldDB" id="T1J0H2"/>
<accession>T1J0H2</accession>
<dbReference type="EnsemblMetazoa" id="SMAR007017-RA">
    <property type="protein sequence ID" value="SMAR007017-PA"/>
    <property type="gene ID" value="SMAR007017"/>
</dbReference>
<dbReference type="Proteomes" id="UP000014500">
    <property type="component" value="Unassembled WGS sequence"/>
</dbReference>
<dbReference type="PROSITE" id="PS51626">
    <property type="entry name" value="SAM_MT_TRM1"/>
    <property type="match status" value="1"/>
</dbReference>
<organism evidence="15 16">
    <name type="scientific">Strigamia maritima</name>
    <name type="common">European centipede</name>
    <name type="synonym">Geophilus maritimus</name>
    <dbReference type="NCBI Taxonomy" id="126957"/>
    <lineage>
        <taxon>Eukaryota</taxon>
        <taxon>Metazoa</taxon>
        <taxon>Ecdysozoa</taxon>
        <taxon>Arthropoda</taxon>
        <taxon>Myriapoda</taxon>
        <taxon>Chilopoda</taxon>
        <taxon>Pleurostigmophora</taxon>
        <taxon>Geophilomorpha</taxon>
        <taxon>Linotaeniidae</taxon>
        <taxon>Strigamia</taxon>
    </lineage>
</organism>
<dbReference type="Gene3D" id="3.30.56.70">
    <property type="entry name" value="N2,N2-dimethylguanosine tRNA methyltransferase, C-terminal domain"/>
    <property type="match status" value="1"/>
</dbReference>
<evidence type="ECO:0000256" key="2">
    <source>
        <dbReference type="ARBA" id="ARBA00022603"/>
    </source>
</evidence>
<feature type="region of interest" description="Disordered" evidence="12">
    <location>
        <begin position="525"/>
        <end position="544"/>
    </location>
</feature>
<dbReference type="InterPro" id="IPR029063">
    <property type="entry name" value="SAM-dependent_MTases_sf"/>
</dbReference>
<dbReference type="SUPFAM" id="SSF53335">
    <property type="entry name" value="S-adenosyl-L-methionine-dependent methyltransferases"/>
    <property type="match status" value="1"/>
</dbReference>
<dbReference type="InterPro" id="IPR002905">
    <property type="entry name" value="Trm1"/>
</dbReference>
<evidence type="ECO:0000256" key="7">
    <source>
        <dbReference type="ARBA" id="ARBA00039099"/>
    </source>
</evidence>
<keyword evidence="13" id="KW-0812">Transmembrane</keyword>
<feature type="transmembrane region" description="Helical" evidence="13">
    <location>
        <begin position="600"/>
        <end position="619"/>
    </location>
</feature>
<feature type="region of interest" description="Disordered" evidence="12">
    <location>
        <begin position="766"/>
        <end position="785"/>
    </location>
</feature>
<keyword evidence="13" id="KW-1133">Transmembrane helix</keyword>
<proteinExistence type="inferred from homology"/>
<dbReference type="PROSITE" id="PS50103">
    <property type="entry name" value="ZF_C3H1"/>
    <property type="match status" value="1"/>
</dbReference>
<evidence type="ECO:0000256" key="13">
    <source>
        <dbReference type="SAM" id="Phobius"/>
    </source>
</evidence>
<dbReference type="STRING" id="126957.T1J0H2"/>
<keyword evidence="5 11" id="KW-0819">tRNA processing</keyword>
<dbReference type="eggNOG" id="KOG1253">
    <property type="taxonomic scope" value="Eukaryota"/>
</dbReference>
<sequence length="785" mass="88774">MFHLLPRLVNLTFRCCNRKKLFFSRFNYSNMNLQSEDKANDALTDTSSYVVVAEGKAKILFPSAKDVFYNPVQEFNRDLSIAVIREFTRDYFKNGKTLKRKKINGENNDADDEIELEAGKYYPDGVTIAEVLAASGMRSIRYALEIGGLKSIVANDVAEKAVDSIDRNAKFNKVDHLVQPNRDDAVMLMYRNMKYCDQFHVVDLDPYGSASRFLDAGVQCVADGGLLLVTCTDAAVLCGKATETCFAKYGSVSLRNNCCHEMALRILLYSIQSHATRYGRYIEPVLSMSADFYVRVFVRVYSNASKAKHSASKSALVYQCAGCESFTLQRLGKATAHANGRDYKFSQGSGPAVNSNCSFCGFHHKIAGPIWADEIHDRNYLTRILASVEENPNEFQTATRIIGVLNVMLEELPDAPLFYSIDGLFSTIHSALPKMSIFRSAILNAGFQVSDSHACRTSVKTNAPNRVIWDIVREWGKLKGVGKKAEDSNSPASRIMAGTSSIEVNWDFHPQARPESKERSLLRYQHNPEPNWGPKSKSTTNLGDEEIKKKLKQDKRQKRPRSSDNLKVYQCKRFKEGKCDLGDTCKYSHTIDLQVVIRTLYYVVFVLVIGVWLIWLAEWKRDEEDPKHKKAWHVTAISEFLFAAANLVAGICLILAYVKKFTHLFVPALIILFITIAANLIYIAYKIVKLSRITTKAKDNDMPVAELFQSIIYDVFFCVLMSYLWAIILSYYLKMIDKNPGSRASRISTKPEARFKHATSTISYKPENRPEATQYPHQLTRQPST</sequence>
<dbReference type="PhylomeDB" id="T1J0H2"/>
<dbReference type="HOGENOM" id="CLU_010862_4_1_1"/>
<protein>
    <recommendedName>
        <fullName evidence="9">tRNA (guanine(26)-N(2))-dimethyltransferase</fullName>
        <ecNumber evidence="7">2.1.1.216</ecNumber>
    </recommendedName>
</protein>
<feature type="transmembrane region" description="Helical" evidence="13">
    <location>
        <begin position="664"/>
        <end position="685"/>
    </location>
</feature>
<feature type="transmembrane region" description="Helical" evidence="13">
    <location>
        <begin position="711"/>
        <end position="733"/>
    </location>
</feature>
<dbReference type="PANTHER" id="PTHR10631">
    <property type="entry name" value="N 2 ,N 2 -DIMETHYLGUANOSINE TRNA METHYLTRANSFERASE"/>
    <property type="match status" value="1"/>
</dbReference>
<comment type="similarity">
    <text evidence="11">Belongs to the class I-like SAM-binding methyltransferase superfamily. Trm1 family.</text>
</comment>
<reference evidence="16" key="1">
    <citation type="submission" date="2011-05" db="EMBL/GenBank/DDBJ databases">
        <authorList>
            <person name="Richards S.R."/>
            <person name="Qu J."/>
            <person name="Jiang H."/>
            <person name="Jhangiani S.N."/>
            <person name="Agravi P."/>
            <person name="Goodspeed R."/>
            <person name="Gross S."/>
            <person name="Mandapat C."/>
            <person name="Jackson L."/>
            <person name="Mathew T."/>
            <person name="Pu L."/>
            <person name="Thornton R."/>
            <person name="Saada N."/>
            <person name="Wilczek-Boney K.B."/>
            <person name="Lee S."/>
            <person name="Kovar C."/>
            <person name="Wu Y."/>
            <person name="Scherer S.E."/>
            <person name="Worley K.C."/>
            <person name="Muzny D.M."/>
            <person name="Gibbs R."/>
        </authorList>
    </citation>
    <scope>NUCLEOTIDE SEQUENCE</scope>
    <source>
        <strain evidence="16">Brora</strain>
    </source>
</reference>
<evidence type="ECO:0000256" key="9">
    <source>
        <dbReference type="ARBA" id="ARBA00074266"/>
    </source>
</evidence>
<keyword evidence="10" id="KW-0479">Metal-binding</keyword>
<keyword evidence="1 11" id="KW-0820">tRNA-binding</keyword>
<evidence type="ECO:0000256" key="12">
    <source>
        <dbReference type="SAM" id="MobiDB-lite"/>
    </source>
</evidence>
<keyword evidence="3 11" id="KW-0808">Transferase</keyword>
<keyword evidence="13" id="KW-0472">Membrane</keyword>
<feature type="compositionally biased region" description="Polar residues" evidence="12">
    <location>
        <begin position="775"/>
        <end position="785"/>
    </location>
</feature>
<keyword evidence="6 11" id="KW-0694">RNA-binding</keyword>
<keyword evidence="16" id="KW-1185">Reference proteome</keyword>
<evidence type="ECO:0000256" key="8">
    <source>
        <dbReference type="ARBA" id="ARBA00051897"/>
    </source>
</evidence>
<evidence type="ECO:0000256" key="1">
    <source>
        <dbReference type="ARBA" id="ARBA00022555"/>
    </source>
</evidence>
<dbReference type="Gene3D" id="4.10.1000.10">
    <property type="entry name" value="Zinc finger, CCCH-type"/>
    <property type="match status" value="1"/>
</dbReference>
<dbReference type="InterPro" id="IPR042296">
    <property type="entry name" value="tRNA_met_Trm1_C"/>
</dbReference>
<dbReference type="GO" id="GO:0000049">
    <property type="term" value="F:tRNA binding"/>
    <property type="evidence" value="ECO:0007669"/>
    <property type="project" value="UniProtKB-UniRule"/>
</dbReference>
<evidence type="ECO:0000256" key="4">
    <source>
        <dbReference type="ARBA" id="ARBA00022691"/>
    </source>
</evidence>
<reference evidence="15" key="2">
    <citation type="submission" date="2015-02" db="UniProtKB">
        <authorList>
            <consortium name="EnsemblMetazoa"/>
        </authorList>
    </citation>
    <scope>IDENTIFICATION</scope>
</reference>
<dbReference type="EMBL" id="JH431734">
    <property type="status" value="NOT_ANNOTATED_CDS"/>
    <property type="molecule type" value="Genomic_DNA"/>
</dbReference>
<dbReference type="FunFam" id="3.30.56.70:FF:000001">
    <property type="entry name" value="tRNA (guanine(26)-N(2))-dimethyltransferase"/>
    <property type="match status" value="1"/>
</dbReference>
<dbReference type="GO" id="GO:0160104">
    <property type="term" value="F:tRNA (guanine(26)-N2)-dimethyltransferase activity"/>
    <property type="evidence" value="ECO:0007669"/>
    <property type="project" value="UniProtKB-EC"/>
</dbReference>
<keyword evidence="10" id="KW-0863">Zinc-finger</keyword>
<evidence type="ECO:0000256" key="6">
    <source>
        <dbReference type="ARBA" id="ARBA00022884"/>
    </source>
</evidence>
<keyword evidence="10" id="KW-0862">Zinc</keyword>
<name>T1J0H2_STRMM</name>
<dbReference type="GO" id="GO:0005634">
    <property type="term" value="C:nucleus"/>
    <property type="evidence" value="ECO:0007669"/>
    <property type="project" value="TreeGrafter"/>
</dbReference>
<dbReference type="PANTHER" id="PTHR10631:SF3">
    <property type="entry name" value="TRNA (GUANINE(26)-N(2))-DIMETHYLTRANSFERASE"/>
    <property type="match status" value="1"/>
</dbReference>
<comment type="catalytic activity">
    <reaction evidence="8">
        <text>guanosine(26) in tRNA + 2 S-adenosyl-L-methionine = N(2)-dimethylguanosine(26) in tRNA + 2 S-adenosyl-L-homocysteine + 2 H(+)</text>
        <dbReference type="Rhea" id="RHEA:43140"/>
        <dbReference type="Rhea" id="RHEA-COMP:10359"/>
        <dbReference type="Rhea" id="RHEA-COMP:10360"/>
        <dbReference type="ChEBI" id="CHEBI:15378"/>
        <dbReference type="ChEBI" id="CHEBI:57856"/>
        <dbReference type="ChEBI" id="CHEBI:59789"/>
        <dbReference type="ChEBI" id="CHEBI:74269"/>
        <dbReference type="ChEBI" id="CHEBI:74513"/>
        <dbReference type="EC" id="2.1.1.216"/>
    </reaction>
</comment>
<dbReference type="Pfam" id="PF02005">
    <property type="entry name" value="TRM"/>
    <property type="match status" value="1"/>
</dbReference>
<feature type="zinc finger region" description="C3H1-type" evidence="10">
    <location>
        <begin position="565"/>
        <end position="592"/>
    </location>
</feature>
<evidence type="ECO:0000313" key="16">
    <source>
        <dbReference type="Proteomes" id="UP000014500"/>
    </source>
</evidence>
<dbReference type="EC" id="2.1.1.216" evidence="7"/>
<keyword evidence="2 11" id="KW-0489">Methyltransferase</keyword>
<dbReference type="GO" id="GO:0008270">
    <property type="term" value="F:zinc ion binding"/>
    <property type="evidence" value="ECO:0007669"/>
    <property type="project" value="UniProtKB-KW"/>
</dbReference>
<evidence type="ECO:0000256" key="10">
    <source>
        <dbReference type="PROSITE-ProRule" id="PRU00723"/>
    </source>
</evidence>
<feature type="domain" description="C3H1-type" evidence="14">
    <location>
        <begin position="565"/>
        <end position="592"/>
    </location>
</feature>
<evidence type="ECO:0000256" key="3">
    <source>
        <dbReference type="ARBA" id="ARBA00022679"/>
    </source>
</evidence>
<evidence type="ECO:0000259" key="14">
    <source>
        <dbReference type="PROSITE" id="PS50103"/>
    </source>
</evidence>
<evidence type="ECO:0000256" key="11">
    <source>
        <dbReference type="PROSITE-ProRule" id="PRU00958"/>
    </source>
</evidence>
<dbReference type="OMA" id="MKCCHEM"/>
<keyword evidence="4 11" id="KW-0949">S-adenosyl-L-methionine</keyword>
<dbReference type="Gene3D" id="3.40.50.150">
    <property type="entry name" value="Vaccinia Virus protein VP39"/>
    <property type="match status" value="1"/>
</dbReference>
<feature type="transmembrane region" description="Helical" evidence="13">
    <location>
        <begin position="640"/>
        <end position="658"/>
    </location>
</feature>
<dbReference type="InterPro" id="IPR000571">
    <property type="entry name" value="Znf_CCCH"/>
</dbReference>
<dbReference type="NCBIfam" id="TIGR00308">
    <property type="entry name" value="TRM1"/>
    <property type="match status" value="1"/>
</dbReference>
<evidence type="ECO:0000256" key="5">
    <source>
        <dbReference type="ARBA" id="ARBA00022694"/>
    </source>
</evidence>
<evidence type="ECO:0000313" key="15">
    <source>
        <dbReference type="EnsemblMetazoa" id="SMAR007017-PA"/>
    </source>
</evidence>